<dbReference type="OrthoDB" id="4862889at2"/>
<dbReference type="AlphaFoldDB" id="A0A077M1K5"/>
<evidence type="ECO:0000256" key="1">
    <source>
        <dbReference type="SAM" id="MobiDB-lite"/>
    </source>
</evidence>
<comment type="caution">
    <text evidence="2">The sequence shown here is derived from an EMBL/GenBank/DDBJ whole genome shotgun (WGS) entry which is preliminary data.</text>
</comment>
<gene>
    <name evidence="2" type="ORF">BN12_3880002</name>
</gene>
<sequence length="211" mass="22303">MDPGDPVLFDLAGDPPATSAPRPSGGRARDRWTCRVSAHVEIVDSARLDEAMSRAEKDGLVIELERDEGDDAATHESDGRAVAEASDDLGGLTIAGFDRVGWLLWPTDGLDPVLAAGALEVREVATELVVESGVAGTVTWSTTVVLRDVAALRRIAVAAHPDEATAIAASLAAAWRCAVDLFAPVRAIPGITWDPGPVEFDHVPARDRRGR</sequence>
<keyword evidence="3" id="KW-1185">Reference proteome</keyword>
<name>A0A077M1K5_9MICO</name>
<dbReference type="Proteomes" id="UP000035721">
    <property type="component" value="Unassembled WGS sequence"/>
</dbReference>
<dbReference type="EMBL" id="CAJB01000321">
    <property type="protein sequence ID" value="CCH78967.1"/>
    <property type="molecule type" value="Genomic_DNA"/>
</dbReference>
<organism evidence="2 3">
    <name type="scientific">Nostocoides japonicum T1-X7</name>
    <dbReference type="NCBI Taxonomy" id="1194083"/>
    <lineage>
        <taxon>Bacteria</taxon>
        <taxon>Bacillati</taxon>
        <taxon>Actinomycetota</taxon>
        <taxon>Actinomycetes</taxon>
        <taxon>Micrococcales</taxon>
        <taxon>Intrasporangiaceae</taxon>
        <taxon>Nostocoides</taxon>
    </lineage>
</organism>
<dbReference type="RefSeq" id="WP_048555649.1">
    <property type="nucleotide sequence ID" value="NZ_HF570958.1"/>
</dbReference>
<accession>A0A077M1K5</accession>
<evidence type="ECO:0000313" key="3">
    <source>
        <dbReference type="Proteomes" id="UP000035721"/>
    </source>
</evidence>
<feature type="region of interest" description="Disordered" evidence="1">
    <location>
        <begin position="1"/>
        <end position="30"/>
    </location>
</feature>
<evidence type="ECO:0000313" key="2">
    <source>
        <dbReference type="EMBL" id="CCH78967.1"/>
    </source>
</evidence>
<proteinExistence type="predicted"/>
<reference evidence="2 3" key="1">
    <citation type="journal article" date="2013" name="ISME J.">
        <title>A metabolic model for members of the genus Tetrasphaera involved in enhanced biological phosphorus removal.</title>
        <authorList>
            <person name="Kristiansen R."/>
            <person name="Nguyen H.T.T."/>
            <person name="Saunders A.M."/>
            <person name="Nielsen J.L."/>
            <person name="Wimmer R."/>
            <person name="Le V.Q."/>
            <person name="McIlroy S.J."/>
            <person name="Petrovski S."/>
            <person name="Seviour R.J."/>
            <person name="Calteau A."/>
            <person name="Nielsen K.L."/>
            <person name="Nielsen P.H."/>
        </authorList>
    </citation>
    <scope>NUCLEOTIDE SEQUENCE [LARGE SCALE GENOMIC DNA]</scope>
    <source>
        <strain evidence="2 3">T1-X7</strain>
    </source>
</reference>
<protein>
    <submittedName>
        <fullName evidence="2">Uncharacterized protein</fullName>
    </submittedName>
</protein>